<organism evidence="7 8">
    <name type="scientific">Nonomuraea maritima</name>
    <dbReference type="NCBI Taxonomy" id="683260"/>
    <lineage>
        <taxon>Bacteria</taxon>
        <taxon>Bacillati</taxon>
        <taxon>Actinomycetota</taxon>
        <taxon>Actinomycetes</taxon>
        <taxon>Streptosporangiales</taxon>
        <taxon>Streptosporangiaceae</taxon>
        <taxon>Nonomuraea</taxon>
    </lineage>
</organism>
<dbReference type="InterPro" id="IPR050109">
    <property type="entry name" value="HTH-type_TetR-like_transc_reg"/>
</dbReference>
<dbReference type="GO" id="GO:0000976">
    <property type="term" value="F:transcription cis-regulatory region binding"/>
    <property type="evidence" value="ECO:0007669"/>
    <property type="project" value="TreeGrafter"/>
</dbReference>
<evidence type="ECO:0000256" key="5">
    <source>
        <dbReference type="SAM" id="MobiDB-lite"/>
    </source>
</evidence>
<dbReference type="InterPro" id="IPR001647">
    <property type="entry name" value="HTH_TetR"/>
</dbReference>
<keyword evidence="3" id="KW-0804">Transcription</keyword>
<dbReference type="Pfam" id="PF00440">
    <property type="entry name" value="TetR_N"/>
    <property type="match status" value="1"/>
</dbReference>
<dbReference type="Proteomes" id="UP000198683">
    <property type="component" value="Unassembled WGS sequence"/>
</dbReference>
<protein>
    <submittedName>
        <fullName evidence="7">DNA-binding transcriptional regulator, AcrR family</fullName>
    </submittedName>
</protein>
<feature type="DNA-binding region" description="H-T-H motif" evidence="4">
    <location>
        <begin position="44"/>
        <end position="63"/>
    </location>
</feature>
<dbReference type="InterPro" id="IPR009057">
    <property type="entry name" value="Homeodomain-like_sf"/>
</dbReference>
<evidence type="ECO:0000313" key="8">
    <source>
        <dbReference type="Proteomes" id="UP000198683"/>
    </source>
</evidence>
<keyword evidence="8" id="KW-1185">Reference proteome</keyword>
<dbReference type="AlphaFoldDB" id="A0A1G9DBX9"/>
<keyword evidence="1" id="KW-0805">Transcription regulation</keyword>
<sequence length="205" mass="22196">MSSKRWLSYSGEVNPDDPRARRTRARLRAAALDLAARQEVASITVSALAKRAEVNRATVYLHYPDVDALVTDAMDDAVAAVARAAALCPLDAPRDRAPEPLVELFTHVAGTAGLYARMFGPQGSARFCARLRERLTAELAERFAGGRRPRGWDDVPVDVHAAYLAGALVGVVAHWVSGDRQSEPQQAALSFWRLFRTSCGPAGDA</sequence>
<dbReference type="EMBL" id="FNFB01000009">
    <property type="protein sequence ID" value="SDK61333.1"/>
    <property type="molecule type" value="Genomic_DNA"/>
</dbReference>
<dbReference type="STRING" id="683260.SAMN05421874_10966"/>
<evidence type="ECO:0000256" key="4">
    <source>
        <dbReference type="PROSITE-ProRule" id="PRU00335"/>
    </source>
</evidence>
<proteinExistence type="predicted"/>
<dbReference type="PANTHER" id="PTHR30055">
    <property type="entry name" value="HTH-TYPE TRANSCRIPTIONAL REGULATOR RUTR"/>
    <property type="match status" value="1"/>
</dbReference>
<evidence type="ECO:0000256" key="2">
    <source>
        <dbReference type="ARBA" id="ARBA00023125"/>
    </source>
</evidence>
<dbReference type="GO" id="GO:0003700">
    <property type="term" value="F:DNA-binding transcription factor activity"/>
    <property type="evidence" value="ECO:0007669"/>
    <property type="project" value="TreeGrafter"/>
</dbReference>
<evidence type="ECO:0000313" key="7">
    <source>
        <dbReference type="EMBL" id="SDK61333.1"/>
    </source>
</evidence>
<reference evidence="7 8" key="1">
    <citation type="submission" date="2016-10" db="EMBL/GenBank/DDBJ databases">
        <authorList>
            <person name="de Groot N.N."/>
        </authorList>
    </citation>
    <scope>NUCLEOTIDE SEQUENCE [LARGE SCALE GENOMIC DNA]</scope>
    <source>
        <strain evidence="7 8">CGMCC 4.5681</strain>
    </source>
</reference>
<accession>A0A1G9DBX9</accession>
<gene>
    <name evidence="7" type="ORF">SAMN05421874_10966</name>
</gene>
<evidence type="ECO:0000256" key="1">
    <source>
        <dbReference type="ARBA" id="ARBA00023015"/>
    </source>
</evidence>
<dbReference type="PANTHER" id="PTHR30055:SF234">
    <property type="entry name" value="HTH-TYPE TRANSCRIPTIONAL REGULATOR BETI"/>
    <property type="match status" value="1"/>
</dbReference>
<dbReference type="Gene3D" id="1.10.357.10">
    <property type="entry name" value="Tetracycline Repressor, domain 2"/>
    <property type="match status" value="1"/>
</dbReference>
<dbReference type="SUPFAM" id="SSF46689">
    <property type="entry name" value="Homeodomain-like"/>
    <property type="match status" value="1"/>
</dbReference>
<evidence type="ECO:0000259" key="6">
    <source>
        <dbReference type="PROSITE" id="PS50977"/>
    </source>
</evidence>
<keyword evidence="2 4" id="KW-0238">DNA-binding</keyword>
<evidence type="ECO:0000256" key="3">
    <source>
        <dbReference type="ARBA" id="ARBA00023163"/>
    </source>
</evidence>
<feature type="region of interest" description="Disordered" evidence="5">
    <location>
        <begin position="1"/>
        <end position="20"/>
    </location>
</feature>
<dbReference type="PROSITE" id="PS50977">
    <property type="entry name" value="HTH_TETR_2"/>
    <property type="match status" value="1"/>
</dbReference>
<feature type="domain" description="HTH tetR-type" evidence="6">
    <location>
        <begin position="21"/>
        <end position="81"/>
    </location>
</feature>
<name>A0A1G9DBX9_9ACTN</name>